<dbReference type="InterPro" id="IPR013154">
    <property type="entry name" value="ADH-like_N"/>
</dbReference>
<gene>
    <name evidence="3" type="ORF">PHYBOEH_000982</name>
</gene>
<feature type="region of interest" description="Disordered" evidence="1">
    <location>
        <begin position="61"/>
        <end position="80"/>
    </location>
</feature>
<comment type="caution">
    <text evidence="3">The sequence shown here is derived from an EMBL/GenBank/DDBJ whole genome shotgun (WGS) entry which is preliminary data.</text>
</comment>
<reference evidence="3" key="1">
    <citation type="submission" date="2021-02" db="EMBL/GenBank/DDBJ databases">
        <authorList>
            <person name="Palmer J.M."/>
        </authorList>
    </citation>
    <scope>NUCLEOTIDE SEQUENCE</scope>
    <source>
        <strain evidence="3">SCRP23</strain>
    </source>
</reference>
<evidence type="ECO:0000313" key="4">
    <source>
        <dbReference type="Proteomes" id="UP000693981"/>
    </source>
</evidence>
<dbReference type="PANTHER" id="PTHR11695">
    <property type="entry name" value="ALCOHOL DEHYDROGENASE RELATED"/>
    <property type="match status" value="1"/>
</dbReference>
<dbReference type="EMBL" id="JAGDFL010001194">
    <property type="protein sequence ID" value="KAG7377230.1"/>
    <property type="molecule type" value="Genomic_DNA"/>
</dbReference>
<evidence type="ECO:0000259" key="2">
    <source>
        <dbReference type="Pfam" id="PF08240"/>
    </source>
</evidence>
<dbReference type="AlphaFoldDB" id="A0A8T1VAE2"/>
<proteinExistence type="predicted"/>
<dbReference type="InterPro" id="IPR050700">
    <property type="entry name" value="YIM1/Zinc_Alcohol_DH_Fams"/>
</dbReference>
<accession>A0A8T1VAE2</accession>
<keyword evidence="4" id="KW-1185">Reference proteome</keyword>
<name>A0A8T1VAE2_9STRA</name>
<feature type="domain" description="Alcohol dehydrogenase-like N-terminal" evidence="2">
    <location>
        <begin position="1"/>
        <end position="52"/>
    </location>
</feature>
<dbReference type="Proteomes" id="UP000693981">
    <property type="component" value="Unassembled WGS sequence"/>
</dbReference>
<evidence type="ECO:0000313" key="3">
    <source>
        <dbReference type="EMBL" id="KAG7377230.1"/>
    </source>
</evidence>
<organism evidence="3 4">
    <name type="scientific">Phytophthora boehmeriae</name>
    <dbReference type="NCBI Taxonomy" id="109152"/>
    <lineage>
        <taxon>Eukaryota</taxon>
        <taxon>Sar</taxon>
        <taxon>Stramenopiles</taxon>
        <taxon>Oomycota</taxon>
        <taxon>Peronosporomycetes</taxon>
        <taxon>Peronosporales</taxon>
        <taxon>Peronosporaceae</taxon>
        <taxon>Phytophthora</taxon>
    </lineage>
</organism>
<dbReference type="OrthoDB" id="3509362at2759"/>
<protein>
    <recommendedName>
        <fullName evidence="2">Alcohol dehydrogenase-like N-terminal domain-containing protein</fullName>
    </recommendedName>
</protein>
<dbReference type="PANTHER" id="PTHR11695:SF294">
    <property type="entry name" value="RETICULON-4-INTERACTING PROTEIN 1, MITOCHONDRIAL"/>
    <property type="match status" value="1"/>
</dbReference>
<evidence type="ECO:0000256" key="1">
    <source>
        <dbReference type="SAM" id="MobiDB-lite"/>
    </source>
</evidence>
<dbReference type="Pfam" id="PF08240">
    <property type="entry name" value="ADH_N"/>
    <property type="match status" value="1"/>
</dbReference>
<dbReference type="Pfam" id="PF13602">
    <property type="entry name" value="ADH_zinc_N_2"/>
    <property type="match status" value="1"/>
</dbReference>
<sequence length="214" mass="22934">MGFDVAGIVVETGTDVNQFKTGDAVFAMAPYSNFGTFAEFAAIDEQFVAMKPSNVTSDEAARDTHELPGTAWPRQPQGGRERARFGRIDSYDYGSHSIGACHGSSRARHGQGLPRLLLAQSLGAEKEVLKKDTGRSVTINPMVQPRPAKFGAKCVGEIMVHASGAQLKELSRLMEAGVLKPVIDSVFSFEELLPALEKLKSPGLCGKVVLRAAS</sequence>